<dbReference type="Proteomes" id="UP001374803">
    <property type="component" value="Chromosome"/>
</dbReference>
<evidence type="ECO:0000313" key="3">
    <source>
        <dbReference type="EMBL" id="WXB07014.1"/>
    </source>
</evidence>
<accession>A0ABZ2L7U6</accession>
<dbReference type="PROSITE" id="PS50263">
    <property type="entry name" value="CN_HYDROLASE"/>
    <property type="match status" value="1"/>
</dbReference>
<dbReference type="RefSeq" id="WP_394836675.1">
    <property type="nucleotide sequence ID" value="NZ_CP089929.1"/>
</dbReference>
<dbReference type="Gene3D" id="3.60.110.10">
    <property type="entry name" value="Carbon-nitrogen hydrolase"/>
    <property type="match status" value="1"/>
</dbReference>
<evidence type="ECO:0000259" key="2">
    <source>
        <dbReference type="PROSITE" id="PS50263"/>
    </source>
</evidence>
<evidence type="ECO:0000256" key="1">
    <source>
        <dbReference type="ARBA" id="ARBA00022801"/>
    </source>
</evidence>
<dbReference type="PANTHER" id="PTHR43674">
    <property type="entry name" value="NITRILASE C965.09-RELATED"/>
    <property type="match status" value="1"/>
</dbReference>
<evidence type="ECO:0000313" key="4">
    <source>
        <dbReference type="Proteomes" id="UP001374803"/>
    </source>
</evidence>
<name>A0ABZ2L7U6_9BACT</name>
<protein>
    <recommendedName>
        <fullName evidence="2">CN hydrolase domain-containing protein</fullName>
    </recommendedName>
</protein>
<dbReference type="PANTHER" id="PTHR43674:SF16">
    <property type="entry name" value="CARBON-NITROGEN FAMILY, PUTATIVE (AFU_ORTHOLOGUE AFUA_5G02350)-RELATED"/>
    <property type="match status" value="1"/>
</dbReference>
<keyword evidence="4" id="KW-1185">Reference proteome</keyword>
<dbReference type="InterPro" id="IPR036526">
    <property type="entry name" value="C-N_Hydrolase_sf"/>
</dbReference>
<gene>
    <name evidence="3" type="ORF">LVJ94_07180</name>
</gene>
<dbReference type="SUPFAM" id="SSF56317">
    <property type="entry name" value="Carbon-nitrogen hydrolase"/>
    <property type="match status" value="1"/>
</dbReference>
<dbReference type="InterPro" id="IPR050345">
    <property type="entry name" value="Aliph_Amidase/BUP"/>
</dbReference>
<keyword evidence="1" id="KW-0378">Hydrolase</keyword>
<reference evidence="3" key="1">
    <citation type="submission" date="2021-12" db="EMBL/GenBank/DDBJ databases">
        <title>Discovery of the Pendulisporaceae a myxobacterial family with distinct sporulation behavior and unique specialized metabolism.</title>
        <authorList>
            <person name="Garcia R."/>
            <person name="Popoff A."/>
            <person name="Bader C.D."/>
            <person name="Loehr J."/>
            <person name="Walesch S."/>
            <person name="Walt C."/>
            <person name="Boldt J."/>
            <person name="Bunk B."/>
            <person name="Haeckl F.J.F.P.J."/>
            <person name="Gunesch A.P."/>
            <person name="Birkelbach J."/>
            <person name="Nuebel U."/>
            <person name="Pietschmann T."/>
            <person name="Bach T."/>
            <person name="Mueller R."/>
        </authorList>
    </citation>
    <scope>NUCLEOTIDE SEQUENCE</scope>
    <source>
        <strain evidence="3">MSr11367</strain>
    </source>
</reference>
<dbReference type="Pfam" id="PF00795">
    <property type="entry name" value="CN_hydrolase"/>
    <property type="match status" value="1"/>
</dbReference>
<sequence length="355" mass="40053">MIKPYTAVGLIPTVRGIRKRADIGVNIEHLGHLAKAAGWLSSLDLPVRLIAIPEGALQGFNDEVQDLDHVTFARDCAIDIPGPETEALGKIAREFDAFIIAQAKARHPDFPDRFFNVGFILDPKGKLILKHHKVAPLFPVEHSVVPHNVYDAWVEKYGNDLDAFWPVVDTEIGRLGIMMANEGSYPENARALALNGAEVIYRGSYPHPAAGNGMFEIQSRARALDNNVYVVAPNMGTYYLHAEDTTPIDTFGGQSMVIDYKGRIVGEQRYGAGSTYVAGVVDIQALRDHRARAQWDNWMKDLPTELYQLLYKRPIYPKNLYLHRPPMKHAEYRKEVIERQIHLMHERGIWVKPDE</sequence>
<proteinExistence type="predicted"/>
<dbReference type="EMBL" id="CP089983">
    <property type="protein sequence ID" value="WXB07014.1"/>
    <property type="molecule type" value="Genomic_DNA"/>
</dbReference>
<organism evidence="3 4">
    <name type="scientific">Pendulispora rubella</name>
    <dbReference type="NCBI Taxonomy" id="2741070"/>
    <lineage>
        <taxon>Bacteria</taxon>
        <taxon>Pseudomonadati</taxon>
        <taxon>Myxococcota</taxon>
        <taxon>Myxococcia</taxon>
        <taxon>Myxococcales</taxon>
        <taxon>Sorangiineae</taxon>
        <taxon>Pendulisporaceae</taxon>
        <taxon>Pendulispora</taxon>
    </lineage>
</organism>
<feature type="domain" description="CN hydrolase" evidence="2">
    <location>
        <begin position="7"/>
        <end position="285"/>
    </location>
</feature>
<dbReference type="InterPro" id="IPR003010">
    <property type="entry name" value="C-N_Hydrolase"/>
</dbReference>
<dbReference type="CDD" id="cd07582">
    <property type="entry name" value="nitrilase_4"/>
    <property type="match status" value="1"/>
</dbReference>